<sequence>MKFKNIILYISLILFLGSCGSSSNSGTTTIIDNKSKVEDNTTYRLTANEASSFLQKASFGATIDTIKELREIGIEEWIDREFNKTIGTSHLYRTAQIAQNYDNNKFANATQNLASFNSTGDRFIRKAQDGAWWTDVMTGDDQLRQRVAFALSQIIVVSDIEPPLGNRAESLASFYDIFRNNAFGNYRDILEAIAVHPAMGVYLSHQGNRKTDVERHITPDENFAREVIQRFSVGLYKLNIDGTYQLNSRGNRVATYSQTDVEELSKVFTGFDLGTGSDAYGLCSKRVGNFVREMRFTSSEHEDGVKHILGSTIPAGLDGREEVKEAIGILFNQDNVAPYISKKLIMRLTSSNPSPEYVTRVASIFNDNGKGVKGDLKAVIKAILTDSSILNGDNFDGKLREPTIMYSSFLRAFNAVPLKTYNQDGIFFTKLELTHFGEEPLRAWSVFNFYSDDYIPNATTFSNAKKVSPEFQIVDEQTLLSKANHFYFLITSEYSNITKNGVTVEDYVKNRKDWQDNMMLNFQNEFDVIDEALDGVLNQNFYDIDKAENKEKAVRALIQHLDTLLLAGKMGSEFKEKLVLHLTGINYHRNSQSDEYNHKEEARLIISEAIYLIATSSYFAIQK</sequence>
<gene>
    <name evidence="1" type="ORF">MNB_SV-15-1249</name>
</gene>
<accession>A0A1W1ELF9</accession>
<organism evidence="1">
    <name type="scientific">hydrothermal vent metagenome</name>
    <dbReference type="NCBI Taxonomy" id="652676"/>
    <lineage>
        <taxon>unclassified sequences</taxon>
        <taxon>metagenomes</taxon>
        <taxon>ecological metagenomes</taxon>
    </lineage>
</organism>
<dbReference type="PANTHER" id="PTHR43737">
    <property type="entry name" value="BLL7424 PROTEIN"/>
    <property type="match status" value="1"/>
</dbReference>
<dbReference type="Pfam" id="PF08811">
    <property type="entry name" value="DUF1800"/>
    <property type="match status" value="1"/>
</dbReference>
<evidence type="ECO:0008006" key="2">
    <source>
        <dbReference type="Google" id="ProtNLM"/>
    </source>
</evidence>
<name>A0A1W1ELF9_9ZZZZ</name>
<protein>
    <recommendedName>
        <fullName evidence="2">DUF1800 domain-containing protein</fullName>
    </recommendedName>
</protein>
<dbReference type="PROSITE" id="PS51257">
    <property type="entry name" value="PROKAR_LIPOPROTEIN"/>
    <property type="match status" value="1"/>
</dbReference>
<dbReference type="AlphaFoldDB" id="A0A1W1ELF9"/>
<proteinExistence type="predicted"/>
<evidence type="ECO:0000313" key="1">
    <source>
        <dbReference type="EMBL" id="SHO81703.1"/>
    </source>
</evidence>
<dbReference type="InterPro" id="IPR014917">
    <property type="entry name" value="DUF1800"/>
</dbReference>
<dbReference type="EMBL" id="FRYL01000045">
    <property type="protein sequence ID" value="SHO81703.1"/>
    <property type="molecule type" value="Genomic_DNA"/>
</dbReference>
<dbReference type="PANTHER" id="PTHR43737:SF1">
    <property type="entry name" value="DUF1501 DOMAIN-CONTAINING PROTEIN"/>
    <property type="match status" value="1"/>
</dbReference>
<reference evidence="1" key="1">
    <citation type="submission" date="2016-10" db="EMBL/GenBank/DDBJ databases">
        <authorList>
            <person name="de Groot N.N."/>
        </authorList>
    </citation>
    <scope>NUCLEOTIDE SEQUENCE</scope>
</reference>